<feature type="domain" description="2-oxoacid dehydrogenase acyltransferase catalytic" evidence="5">
    <location>
        <begin position="22"/>
        <end position="240"/>
    </location>
</feature>
<organism evidence="6 7">
    <name type="scientific">Marinobacter azerbaijanicus</name>
    <dbReference type="NCBI Taxonomy" id="3050455"/>
    <lineage>
        <taxon>Bacteria</taxon>
        <taxon>Pseudomonadati</taxon>
        <taxon>Pseudomonadota</taxon>
        <taxon>Gammaproteobacteria</taxon>
        <taxon>Pseudomonadales</taxon>
        <taxon>Marinobacteraceae</taxon>
        <taxon>Marinobacter</taxon>
    </lineage>
</organism>
<dbReference type="InterPro" id="IPR050743">
    <property type="entry name" value="2-oxoacid_DH_E2_comp"/>
</dbReference>
<keyword evidence="2" id="KW-0808">Transferase</keyword>
<evidence type="ECO:0000256" key="1">
    <source>
        <dbReference type="ARBA" id="ARBA00001938"/>
    </source>
</evidence>
<dbReference type="Pfam" id="PF00198">
    <property type="entry name" value="2-oxoacid_dh"/>
    <property type="match status" value="1"/>
</dbReference>
<proteinExistence type="predicted"/>
<dbReference type="PANTHER" id="PTHR43178:SF5">
    <property type="entry name" value="LIPOAMIDE ACYLTRANSFERASE COMPONENT OF BRANCHED-CHAIN ALPHA-KETO ACID DEHYDROGENASE COMPLEX, MITOCHONDRIAL"/>
    <property type="match status" value="1"/>
</dbReference>
<dbReference type="InterPro" id="IPR001078">
    <property type="entry name" value="2-oxoacid_DH_actylTfrase"/>
</dbReference>
<sequence length="256" mass="27439">MKLTTTRHDETRPPGAGISPATAKEIPLKGMRGMIATRMVQSLQTAAQLTHHASAGLGALEALRSRCRERGQSVPSLQDLLLRLVVQTLADYPALNATLEENRIVQHAAVHLGLAIPLPDDLLVAPALFDAQELSLGQLPEARRTLTERAQAGKLGVRELTGATFTVSNLGRSRVHHFTPILNVPQVAILGIGGMERRVVPSSQGWREEAVIGLSLTFDHRAVNGAPAAAFLDALCERIEGLPPEAFDSELAANDD</sequence>
<name>A0ABT7II52_9GAMM</name>
<dbReference type="InterPro" id="IPR023213">
    <property type="entry name" value="CAT-like_dom_sf"/>
</dbReference>
<dbReference type="SUPFAM" id="SSF52777">
    <property type="entry name" value="CoA-dependent acyltransferases"/>
    <property type="match status" value="1"/>
</dbReference>
<evidence type="ECO:0000256" key="2">
    <source>
        <dbReference type="ARBA" id="ARBA00022679"/>
    </source>
</evidence>
<dbReference type="EMBL" id="JASSVS010000021">
    <property type="protein sequence ID" value="MDL0433864.1"/>
    <property type="molecule type" value="Genomic_DNA"/>
</dbReference>
<dbReference type="Gene3D" id="3.30.559.10">
    <property type="entry name" value="Chloramphenicol acetyltransferase-like domain"/>
    <property type="match status" value="1"/>
</dbReference>
<feature type="region of interest" description="Disordered" evidence="4">
    <location>
        <begin position="1"/>
        <end position="22"/>
    </location>
</feature>
<protein>
    <submittedName>
        <fullName evidence="6">2-oxo acid dehydrogenase subunit E2</fullName>
    </submittedName>
</protein>
<evidence type="ECO:0000313" key="7">
    <source>
        <dbReference type="Proteomes" id="UP001227964"/>
    </source>
</evidence>
<comment type="cofactor">
    <cofactor evidence="1">
        <name>(R)-lipoate</name>
        <dbReference type="ChEBI" id="CHEBI:83088"/>
    </cofactor>
</comment>
<dbReference type="Proteomes" id="UP001227964">
    <property type="component" value="Unassembled WGS sequence"/>
</dbReference>
<evidence type="ECO:0000256" key="4">
    <source>
        <dbReference type="SAM" id="MobiDB-lite"/>
    </source>
</evidence>
<reference evidence="6 7" key="1">
    <citation type="submission" date="2023-06" db="EMBL/GenBank/DDBJ databases">
        <title>Marinobacter azerbaijanicus a moderately halophilic, isolated from Urmia Lake in Azerbaijan region of Iran.</title>
        <authorList>
            <person name="Sanchez-Porro C."/>
            <person name="Aghdam E.M."/>
            <person name="Saheb S.M."/>
            <person name="Tarhriz V."/>
            <person name="Kazemi E."/>
            <person name="Ammozegar M.A."/>
            <person name="Ventosa A."/>
            <person name="Hejazi M.S."/>
        </authorList>
    </citation>
    <scope>NUCLEOTIDE SEQUENCE [LARGE SCALE GENOMIC DNA]</scope>
    <source>
        <strain evidence="6 7">TBZ242</strain>
    </source>
</reference>
<feature type="compositionally biased region" description="Basic and acidic residues" evidence="4">
    <location>
        <begin position="1"/>
        <end position="12"/>
    </location>
</feature>
<evidence type="ECO:0000259" key="5">
    <source>
        <dbReference type="Pfam" id="PF00198"/>
    </source>
</evidence>
<evidence type="ECO:0000313" key="6">
    <source>
        <dbReference type="EMBL" id="MDL0433864.1"/>
    </source>
</evidence>
<comment type="caution">
    <text evidence="6">The sequence shown here is derived from an EMBL/GenBank/DDBJ whole genome shotgun (WGS) entry which is preliminary data.</text>
</comment>
<gene>
    <name evidence="6" type="ORF">QPM17_22235</name>
</gene>
<accession>A0ABT7II52</accession>
<dbReference type="RefSeq" id="WP_285393909.1">
    <property type="nucleotide sequence ID" value="NZ_JASSVS010000021.1"/>
</dbReference>
<dbReference type="PANTHER" id="PTHR43178">
    <property type="entry name" value="DIHYDROLIPOAMIDE ACETYLTRANSFERASE COMPONENT OF PYRUVATE DEHYDROGENASE COMPLEX"/>
    <property type="match status" value="1"/>
</dbReference>
<keyword evidence="7" id="KW-1185">Reference proteome</keyword>
<keyword evidence="3" id="KW-0012">Acyltransferase</keyword>
<evidence type="ECO:0000256" key="3">
    <source>
        <dbReference type="ARBA" id="ARBA00023315"/>
    </source>
</evidence>